<dbReference type="SUPFAM" id="SSF158499">
    <property type="entry name" value="DnaD domain-like"/>
    <property type="match status" value="1"/>
</dbReference>
<evidence type="ECO:0000256" key="1">
    <source>
        <dbReference type="ARBA" id="ARBA00093462"/>
    </source>
</evidence>
<dbReference type="Gene3D" id="1.10.10.630">
    <property type="entry name" value="DnaD domain-like"/>
    <property type="match status" value="1"/>
</dbReference>
<comment type="caution">
    <text evidence="4">The sequence shown here is derived from an EMBL/GenBank/DDBJ whole genome shotgun (WGS) entry which is preliminary data.</text>
</comment>
<evidence type="ECO:0000313" key="4">
    <source>
        <dbReference type="EMBL" id="KXB37550.1"/>
    </source>
</evidence>
<proteinExistence type="inferred from homology"/>
<dbReference type="STRING" id="87541.AWM71_01270"/>
<reference evidence="4 6" key="1">
    <citation type="submission" date="2016-01" db="EMBL/GenBank/DDBJ databases">
        <authorList>
            <person name="Oliw E.H."/>
        </authorList>
    </citation>
    <scope>NUCLEOTIDE SEQUENCE [LARGE SCALE GENOMIC DNA]</scope>
    <source>
        <strain evidence="4 6">KA00635</strain>
    </source>
</reference>
<dbReference type="PANTHER" id="PTHR37293:SF6">
    <property type="entry name" value="DNA REPLICATION PROTEIN DNAD"/>
    <property type="match status" value="1"/>
</dbReference>
<dbReference type="Proteomes" id="UP000070422">
    <property type="component" value="Unassembled WGS sequence"/>
</dbReference>
<sequence>MIKQETYTVLTNRLLEAYHSLGITNEEMMFLIHILSFKQVKEDFPPIQFLQKRMGLSQEETYNLIQSLLDKEMMTIETEQLASGKSSEAYNLEPLYGKLDQLDIQKEQAKKRQEDLKEEGTIFSIVEEEFGRSLSPIEYQQVAAWFSEDNYSLDMVKNAIKEAVLNGKLNLRYIDRILINWRKQNRSGNEREKASYRNAKLRQETTNLPPVPLTKIIKRVDDFKN</sequence>
<dbReference type="PANTHER" id="PTHR37293">
    <property type="entry name" value="PHAGE REPLICATION PROTEIN-RELATED"/>
    <property type="match status" value="1"/>
</dbReference>
<dbReference type="Pfam" id="PF21984">
    <property type="entry name" value="DnaD_N"/>
    <property type="match status" value="1"/>
</dbReference>
<dbReference type="InterPro" id="IPR034829">
    <property type="entry name" value="DnaD-like_sf"/>
</dbReference>
<feature type="domain" description="DnaD N-terminal" evidence="3">
    <location>
        <begin position="12"/>
        <end position="110"/>
    </location>
</feature>
<dbReference type="EMBL" id="PKGZ01000001">
    <property type="protein sequence ID" value="PKY92242.1"/>
    <property type="molecule type" value="Genomic_DNA"/>
</dbReference>
<dbReference type="InterPro" id="IPR053843">
    <property type="entry name" value="DnaD_N"/>
</dbReference>
<evidence type="ECO:0000313" key="5">
    <source>
        <dbReference type="EMBL" id="PKY92242.1"/>
    </source>
</evidence>
<organism evidence="4 6">
    <name type="scientific">Aerococcus christensenii</name>
    <dbReference type="NCBI Taxonomy" id="87541"/>
    <lineage>
        <taxon>Bacteria</taxon>
        <taxon>Bacillati</taxon>
        <taxon>Bacillota</taxon>
        <taxon>Bacilli</taxon>
        <taxon>Lactobacillales</taxon>
        <taxon>Aerococcaceae</taxon>
        <taxon>Aerococcus</taxon>
    </lineage>
</organism>
<name>A0A133Y2Z4_9LACT</name>
<gene>
    <name evidence="5" type="ORF">CYJ27_02055</name>
    <name evidence="4" type="ORF">HMPREF3187_00512</name>
</gene>
<dbReference type="PATRIC" id="fig|87541.4.peg.514"/>
<dbReference type="EMBL" id="LSCQ01000025">
    <property type="protein sequence ID" value="KXB37550.1"/>
    <property type="molecule type" value="Genomic_DNA"/>
</dbReference>
<dbReference type="InterPro" id="IPR053162">
    <property type="entry name" value="DnaD"/>
</dbReference>
<dbReference type="Pfam" id="PF07261">
    <property type="entry name" value="DnaB_2"/>
    <property type="match status" value="1"/>
</dbReference>
<evidence type="ECO:0000313" key="6">
    <source>
        <dbReference type="Proteomes" id="UP000070422"/>
    </source>
</evidence>
<dbReference type="OrthoDB" id="9770238at2"/>
<protein>
    <submittedName>
        <fullName evidence="5">DnaD domain protein</fullName>
    </submittedName>
    <submittedName>
        <fullName evidence="4">Putative DNA replication protein DnaD</fullName>
    </submittedName>
</protein>
<dbReference type="AlphaFoldDB" id="A0A133Y2Z4"/>
<dbReference type="InterPro" id="IPR006343">
    <property type="entry name" value="DnaB/C_C"/>
</dbReference>
<dbReference type="InterPro" id="IPR036388">
    <property type="entry name" value="WH-like_DNA-bd_sf"/>
</dbReference>
<feature type="domain" description="DnaB/C C-terminal" evidence="2">
    <location>
        <begin position="123"/>
        <end position="185"/>
    </location>
</feature>
<keyword evidence="7" id="KW-1185">Reference proteome</keyword>
<accession>A0A133Y2Z4</accession>
<dbReference type="NCBIfam" id="TIGR01446">
    <property type="entry name" value="DnaD_dom"/>
    <property type="match status" value="1"/>
</dbReference>
<evidence type="ECO:0000313" key="7">
    <source>
        <dbReference type="Proteomes" id="UP000234775"/>
    </source>
</evidence>
<evidence type="ECO:0000259" key="3">
    <source>
        <dbReference type="Pfam" id="PF21984"/>
    </source>
</evidence>
<dbReference type="Proteomes" id="UP000234775">
    <property type="component" value="Unassembled WGS sequence"/>
</dbReference>
<comment type="similarity">
    <text evidence="1">Belongs to the DnaB/DnaD family.</text>
</comment>
<evidence type="ECO:0000259" key="2">
    <source>
        <dbReference type="Pfam" id="PF07261"/>
    </source>
</evidence>
<dbReference type="RefSeq" id="WP_060936572.1">
    <property type="nucleotide sequence ID" value="NZ_JASOZP010000003.1"/>
</dbReference>
<reference evidence="5 7" key="2">
    <citation type="submission" date="2017-12" db="EMBL/GenBank/DDBJ databases">
        <title>Phylogenetic diversity of female urinary microbiome.</title>
        <authorList>
            <person name="Thomas-White K."/>
            <person name="Wolfe A.J."/>
        </authorList>
    </citation>
    <scope>NUCLEOTIDE SEQUENCE [LARGE SCALE GENOMIC DNA]</scope>
    <source>
        <strain evidence="5 7">UMB0844</strain>
    </source>
</reference>
<dbReference type="Gene3D" id="1.10.10.10">
    <property type="entry name" value="Winged helix-like DNA-binding domain superfamily/Winged helix DNA-binding domain"/>
    <property type="match status" value="1"/>
</dbReference>